<name>E3RH40_PYRTT</name>
<dbReference type="GO" id="GO:0042720">
    <property type="term" value="C:mitochondrial inner membrane peptidase complex"/>
    <property type="evidence" value="ECO:0007669"/>
    <property type="project" value="InterPro"/>
</dbReference>
<dbReference type="eggNOG" id="ENOG502SG5C">
    <property type="taxonomic scope" value="Eukaryota"/>
</dbReference>
<dbReference type="KEGG" id="pte:PTT_07195"/>
<dbReference type="AlphaFoldDB" id="E3RH40"/>
<organism evidence="2">
    <name type="scientific">Pyrenophora teres f. teres (strain 0-1)</name>
    <name type="common">Barley net blotch fungus</name>
    <name type="synonym">Drechslera teres f. teres</name>
    <dbReference type="NCBI Taxonomy" id="861557"/>
    <lineage>
        <taxon>Eukaryota</taxon>
        <taxon>Fungi</taxon>
        <taxon>Dikarya</taxon>
        <taxon>Ascomycota</taxon>
        <taxon>Pezizomycotina</taxon>
        <taxon>Dothideomycetes</taxon>
        <taxon>Pleosporomycetidae</taxon>
        <taxon>Pleosporales</taxon>
        <taxon>Pleosporineae</taxon>
        <taxon>Pleosporaceae</taxon>
        <taxon>Pyrenophora</taxon>
    </lineage>
</organism>
<dbReference type="OrthoDB" id="3983163at2759"/>
<keyword evidence="2" id="KW-1185">Reference proteome</keyword>
<proteinExistence type="predicted"/>
<evidence type="ECO:0000313" key="1">
    <source>
        <dbReference type="EMBL" id="EFQ94949.1"/>
    </source>
</evidence>
<reference evidence="1 2" key="1">
    <citation type="journal article" date="2010" name="Genome Biol.">
        <title>A first genome assembly of the barley fungal pathogen Pyrenophora teres f. teres.</title>
        <authorList>
            <person name="Ellwood S.R."/>
            <person name="Liu Z."/>
            <person name="Syme R.A."/>
            <person name="Lai Z."/>
            <person name="Hane J.K."/>
            <person name="Keiper F."/>
            <person name="Moffat C.S."/>
            <person name="Oliver R.P."/>
            <person name="Friesen T.L."/>
        </authorList>
    </citation>
    <scope>NUCLEOTIDE SEQUENCE [LARGE SCALE GENOMIC DNA]</scope>
    <source>
        <strain evidence="1 2">0-1</strain>
    </source>
</reference>
<gene>
    <name evidence="1" type="ORF">PTT_07195</name>
</gene>
<sequence length="96" mass="10620">MSPPLTMIHPSELEAAINVLPNGKPRKPPINLGDCELKELVQYKCNIQKPEKKGDHVFIACEPVVRLLRRCAGGLSVETTAWESWKARQEGANGKS</sequence>
<dbReference type="Proteomes" id="UP000001067">
    <property type="component" value="Unassembled WGS sequence"/>
</dbReference>
<accession>E3RH40</accession>
<protein>
    <submittedName>
        <fullName evidence="1">Uncharacterized protein</fullName>
    </submittedName>
</protein>
<evidence type="ECO:0000313" key="2">
    <source>
        <dbReference type="Proteomes" id="UP000001067"/>
    </source>
</evidence>
<dbReference type="HOGENOM" id="CLU_142986_2_0_1"/>
<dbReference type="Pfam" id="PF11093">
    <property type="entry name" value="Mitochondr_Som1"/>
    <property type="match status" value="1"/>
</dbReference>
<dbReference type="InterPro" id="IPR024645">
    <property type="entry name" value="Mitochondr_Som1"/>
</dbReference>
<dbReference type="EMBL" id="GL533038">
    <property type="protein sequence ID" value="EFQ94949.1"/>
    <property type="molecule type" value="Genomic_DNA"/>
</dbReference>